<sequence>MKTAGVYVSCGNLFWANVRALTCAKVPINAASLQKIRQTFFQQGPEKLGLEVVVGLPKNCDQAKFTSLQGNLLRISPEEVDHALILHVAARITAGASEAELLAWRTVFLSISLRCEIIETKEAAFFRQLQLRQRFIATYEACARSTVQTIFEIAALKESHETLRTSSLARSELAELWVKKTYDLQDEDDMEKSAFEFVDSAMKVYERMLSDGDLFMKIHAMELKFGKKSCWRHMSTLEAVVMKCKKKSEMLWVLATIEDLLLRGEASNTQFSSRSLKGARTGGGSRGLMDEWLAKRSILDWVLADAGTHGLPSDMCLSLQKIFASHADVRAKFCGDADLSWLGQLHEVERLLIDFLRKVVFGSQYDGNLRNVLKGATKAEDLLASEPFKALLDRIHEELAKMVLAGNDEADEEDASEAGRPVLHEVLGEILAEDGSDAAAELMTLAKQAEELVDQFVKLVVEQDSNVAMVAVMQSCPASQTPKRAILIYDSKCAGEATAQPHVRRPQFRRDHFGKVLNAFCQSRGADQLSENDLLLFFDGGRQLAPMMLSCCVRQGGDEHHGRHFDNKTRVELMIHYDEKTRAVYSGTSLGSSIGPVKLDALDADAEDVWLLSKADKDQVYGAAGKVLSGGGLADCPD</sequence>
<evidence type="ECO:0000313" key="2">
    <source>
        <dbReference type="Proteomes" id="UP000649617"/>
    </source>
</evidence>
<keyword evidence="2" id="KW-1185">Reference proteome</keyword>
<gene>
    <name evidence="1" type="ORF">SPIL2461_LOCUS12967</name>
</gene>
<dbReference type="Proteomes" id="UP000649617">
    <property type="component" value="Unassembled WGS sequence"/>
</dbReference>
<dbReference type="OrthoDB" id="437042at2759"/>
<dbReference type="AlphaFoldDB" id="A0A812SU61"/>
<name>A0A812SU61_SYMPI</name>
<dbReference type="EMBL" id="CAJNIZ010027550">
    <property type="protein sequence ID" value="CAE7501101.1"/>
    <property type="molecule type" value="Genomic_DNA"/>
</dbReference>
<proteinExistence type="predicted"/>
<comment type="caution">
    <text evidence="1">The sequence shown here is derived from an EMBL/GenBank/DDBJ whole genome shotgun (WGS) entry which is preliminary data.</text>
</comment>
<accession>A0A812SU61</accession>
<protein>
    <submittedName>
        <fullName evidence="1">Uncharacterized protein</fullName>
    </submittedName>
</protein>
<organism evidence="1 2">
    <name type="scientific">Symbiodinium pilosum</name>
    <name type="common">Dinoflagellate</name>
    <dbReference type="NCBI Taxonomy" id="2952"/>
    <lineage>
        <taxon>Eukaryota</taxon>
        <taxon>Sar</taxon>
        <taxon>Alveolata</taxon>
        <taxon>Dinophyceae</taxon>
        <taxon>Suessiales</taxon>
        <taxon>Symbiodiniaceae</taxon>
        <taxon>Symbiodinium</taxon>
    </lineage>
</organism>
<feature type="non-terminal residue" evidence="1">
    <location>
        <position position="1"/>
    </location>
</feature>
<reference evidence="1" key="1">
    <citation type="submission" date="2021-02" db="EMBL/GenBank/DDBJ databases">
        <authorList>
            <person name="Dougan E. K."/>
            <person name="Rhodes N."/>
            <person name="Thang M."/>
            <person name="Chan C."/>
        </authorList>
    </citation>
    <scope>NUCLEOTIDE SEQUENCE</scope>
</reference>
<evidence type="ECO:0000313" key="1">
    <source>
        <dbReference type="EMBL" id="CAE7501101.1"/>
    </source>
</evidence>